<feature type="domain" description="PPC" evidence="1">
    <location>
        <begin position="7"/>
        <end position="144"/>
    </location>
</feature>
<evidence type="ECO:0000259" key="1">
    <source>
        <dbReference type="PROSITE" id="PS51742"/>
    </source>
</evidence>
<dbReference type="PANTHER" id="PTHR34988:SF1">
    <property type="entry name" value="DNA-BINDING PROTEIN"/>
    <property type="match status" value="1"/>
</dbReference>
<dbReference type="AlphaFoldDB" id="A0A485LXD1"/>
<dbReference type="SUPFAM" id="SSF117856">
    <property type="entry name" value="AF0104/ALDC/Ptd012-like"/>
    <property type="match status" value="1"/>
</dbReference>
<dbReference type="InterPro" id="IPR025707">
    <property type="entry name" value="DNA_bp_PD1"/>
</dbReference>
<evidence type="ECO:0000313" key="2">
    <source>
        <dbReference type="EMBL" id="VFU13031.1"/>
    </source>
</evidence>
<dbReference type="PROSITE" id="PS51742">
    <property type="entry name" value="PPC"/>
    <property type="match status" value="1"/>
</dbReference>
<protein>
    <recommendedName>
        <fullName evidence="1">PPC domain-containing protein</fullName>
    </recommendedName>
</protein>
<gene>
    <name evidence="2" type="ORF">SCFA_1560013</name>
</gene>
<sequence>MVQMIPVKHAKAIMGRLRHGADLLEEITAICREHGIRLGRIEAIGAVKKASIGFYDQQTRTYAYLTLVKAMEITKLSGNVSIKDGEVFVHAHITLADDTGRAYGGHLAPGTIVFACECIIEAFEGPALERVFDEETGLALWDIGEQRRS</sequence>
<accession>A0A485LXD1</accession>
<dbReference type="CDD" id="cd11378">
    <property type="entry name" value="DUF296"/>
    <property type="match status" value="1"/>
</dbReference>
<dbReference type="PIRSF" id="PIRSF016702">
    <property type="entry name" value="DNA_bp_PD1"/>
    <property type="match status" value="1"/>
</dbReference>
<dbReference type="Gene3D" id="3.30.1330.80">
    <property type="entry name" value="Hypothetical protein, similar to alpha- acetolactate decarboxylase, domain 2"/>
    <property type="match status" value="1"/>
</dbReference>
<reference evidence="2" key="1">
    <citation type="submission" date="2019-03" db="EMBL/GenBank/DDBJ databases">
        <authorList>
            <person name="Hao L."/>
        </authorList>
    </citation>
    <scope>NUCLEOTIDE SEQUENCE</scope>
</reference>
<dbReference type="InterPro" id="IPR005175">
    <property type="entry name" value="PPC_dom"/>
</dbReference>
<dbReference type="EMBL" id="CAADRM010000064">
    <property type="protein sequence ID" value="VFU13031.1"/>
    <property type="molecule type" value="Genomic_DNA"/>
</dbReference>
<name>A0A485LXD1_9ZZZZ</name>
<dbReference type="PANTHER" id="PTHR34988">
    <property type="entry name" value="PROTEIN, PUTATIVE-RELATED"/>
    <property type="match status" value="1"/>
</dbReference>
<dbReference type="Pfam" id="PF03479">
    <property type="entry name" value="PCC"/>
    <property type="match status" value="1"/>
</dbReference>
<proteinExistence type="predicted"/>
<organism evidence="2">
    <name type="scientific">anaerobic digester metagenome</name>
    <dbReference type="NCBI Taxonomy" id="1263854"/>
    <lineage>
        <taxon>unclassified sequences</taxon>
        <taxon>metagenomes</taxon>
        <taxon>ecological metagenomes</taxon>
    </lineage>
</organism>